<proteinExistence type="predicted"/>
<accession>A0A5N5M057</accession>
<dbReference type="Proteomes" id="UP000326939">
    <property type="component" value="Chromosome 7"/>
</dbReference>
<dbReference type="AlphaFoldDB" id="A0A5N5M057"/>
<organism evidence="1 2">
    <name type="scientific">Salix brachista</name>
    <dbReference type="NCBI Taxonomy" id="2182728"/>
    <lineage>
        <taxon>Eukaryota</taxon>
        <taxon>Viridiplantae</taxon>
        <taxon>Streptophyta</taxon>
        <taxon>Embryophyta</taxon>
        <taxon>Tracheophyta</taxon>
        <taxon>Spermatophyta</taxon>
        <taxon>Magnoliopsida</taxon>
        <taxon>eudicotyledons</taxon>
        <taxon>Gunneridae</taxon>
        <taxon>Pentapetalae</taxon>
        <taxon>rosids</taxon>
        <taxon>fabids</taxon>
        <taxon>Malpighiales</taxon>
        <taxon>Salicaceae</taxon>
        <taxon>Saliceae</taxon>
        <taxon>Salix</taxon>
    </lineage>
</organism>
<protein>
    <submittedName>
        <fullName evidence="1">Uncharacterized protein</fullName>
    </submittedName>
</protein>
<keyword evidence="2" id="KW-1185">Reference proteome</keyword>
<dbReference type="EMBL" id="VDCV01000007">
    <property type="protein sequence ID" value="KAB5548585.1"/>
    <property type="molecule type" value="Genomic_DNA"/>
</dbReference>
<evidence type="ECO:0000313" key="2">
    <source>
        <dbReference type="Proteomes" id="UP000326939"/>
    </source>
</evidence>
<gene>
    <name evidence="1" type="ORF">DKX38_011991</name>
</gene>
<sequence>MVRSFNENGMIMASDAVNAADHGIQTGVEAHEQDVGEQNSNGITQLPENFISQIMIENLETNDAEPVGFSDSNFSINSSEFGKAYNIVPTAPCLDIEELEKMEKYGPYAKVVALDIEGKTLLPLLKQKIRQSRGTVDSTI</sequence>
<name>A0A5N5M057_9ROSI</name>
<reference evidence="2" key="1">
    <citation type="journal article" date="2019" name="Gigascience">
        <title>De novo genome assembly of the endangered Acer yangbiense, a plant species with extremely small populations endemic to Yunnan Province, China.</title>
        <authorList>
            <person name="Yang J."/>
            <person name="Wariss H.M."/>
            <person name="Tao L."/>
            <person name="Zhang R."/>
            <person name="Yun Q."/>
            <person name="Hollingsworth P."/>
            <person name="Dao Z."/>
            <person name="Luo G."/>
            <person name="Guo H."/>
            <person name="Ma Y."/>
            <person name="Sun W."/>
        </authorList>
    </citation>
    <scope>NUCLEOTIDE SEQUENCE [LARGE SCALE GENOMIC DNA]</scope>
    <source>
        <strain evidence="2">cv. br00</strain>
    </source>
</reference>
<comment type="caution">
    <text evidence="1">The sequence shown here is derived from an EMBL/GenBank/DDBJ whole genome shotgun (WGS) entry which is preliminary data.</text>
</comment>
<evidence type="ECO:0000313" key="1">
    <source>
        <dbReference type="EMBL" id="KAB5548585.1"/>
    </source>
</evidence>